<dbReference type="PANTHER" id="PTHR43768:SF24">
    <property type="entry name" value="TREHALOSE 6-PHOSPHATE PHOSPHATASE"/>
    <property type="match status" value="1"/>
</dbReference>
<evidence type="ECO:0000256" key="1">
    <source>
        <dbReference type="ARBA" id="ARBA00000500"/>
    </source>
</evidence>
<dbReference type="Proteomes" id="UP000428333">
    <property type="component" value="Linkage Group LG02"/>
</dbReference>
<dbReference type="EMBL" id="QEFC01000325">
    <property type="protein sequence ID" value="KAE9464772.1"/>
    <property type="molecule type" value="Genomic_DNA"/>
</dbReference>
<gene>
    <name evidence="5" type="ORF">C3L33_03326</name>
</gene>
<dbReference type="PANTHER" id="PTHR43768">
    <property type="entry name" value="TREHALOSE 6-PHOSPHATE PHOSPHATASE"/>
    <property type="match status" value="1"/>
</dbReference>
<dbReference type="Pfam" id="PF02358">
    <property type="entry name" value="Trehalose_PPase"/>
    <property type="match status" value="1"/>
</dbReference>
<name>A0A6A4M5S2_9ERIC</name>
<evidence type="ECO:0000256" key="4">
    <source>
        <dbReference type="ARBA" id="ARBA00025274"/>
    </source>
</evidence>
<dbReference type="InterPro" id="IPR036412">
    <property type="entry name" value="HAD-like_sf"/>
</dbReference>
<feature type="non-terminal residue" evidence="5">
    <location>
        <position position="1"/>
    </location>
</feature>
<dbReference type="AlphaFoldDB" id="A0A6A4M5S2"/>
<evidence type="ECO:0000313" key="5">
    <source>
        <dbReference type="EMBL" id="KAE9464772.1"/>
    </source>
</evidence>
<comment type="catalytic activity">
    <reaction evidence="1">
        <text>alpha,alpha-trehalose 6-phosphate + H2O = alpha,alpha-trehalose + phosphate</text>
        <dbReference type="Rhea" id="RHEA:23420"/>
        <dbReference type="ChEBI" id="CHEBI:15377"/>
        <dbReference type="ChEBI" id="CHEBI:16551"/>
        <dbReference type="ChEBI" id="CHEBI:43474"/>
        <dbReference type="ChEBI" id="CHEBI:58429"/>
        <dbReference type="EC" id="3.1.3.12"/>
    </reaction>
</comment>
<evidence type="ECO:0000313" key="6">
    <source>
        <dbReference type="Proteomes" id="UP000428333"/>
    </source>
</evidence>
<dbReference type="InterPro" id="IPR044651">
    <property type="entry name" value="OTSB-like"/>
</dbReference>
<dbReference type="Gene3D" id="3.40.50.1000">
    <property type="entry name" value="HAD superfamily/HAD-like"/>
    <property type="match status" value="1"/>
</dbReference>
<keyword evidence="6" id="KW-1185">Reference proteome</keyword>
<protein>
    <recommendedName>
        <fullName evidence="7">Trehalose 6-phosphate phosphatase</fullName>
    </recommendedName>
</protein>
<dbReference type="OrthoDB" id="411251at2759"/>
<keyword evidence="3" id="KW-0378">Hydrolase</keyword>
<comment type="caution">
    <text evidence="5">The sequence shown here is derived from an EMBL/GenBank/DDBJ whole genome shotgun (WGS) entry which is preliminary data.</text>
</comment>
<accession>A0A6A4M5S2</accession>
<comment type="function">
    <text evidence="4">Removes the phosphate from trehalose 6-phosphate to produce free trehalose. Trehalose accumulation in plant may improve abiotic stress tolerance.</text>
</comment>
<reference evidence="5 6" key="1">
    <citation type="journal article" date="2019" name="Genome Biol. Evol.">
        <title>The Rhododendron genome and chromosomal organization provide insight into shared whole-genome duplications across the heath family (Ericaceae).</title>
        <authorList>
            <person name="Soza V.L."/>
            <person name="Lindsley D."/>
            <person name="Waalkes A."/>
            <person name="Ramage E."/>
            <person name="Patwardhan R.P."/>
            <person name="Burton J.N."/>
            <person name="Adey A."/>
            <person name="Kumar A."/>
            <person name="Qiu R."/>
            <person name="Shendure J."/>
            <person name="Hall B."/>
        </authorList>
    </citation>
    <scope>NUCLEOTIDE SEQUENCE [LARGE SCALE GENOMIC DNA]</scope>
    <source>
        <strain evidence="5">RSF 1966-606</strain>
    </source>
</reference>
<dbReference type="InterPro" id="IPR023214">
    <property type="entry name" value="HAD_sf"/>
</dbReference>
<organism evidence="5 6">
    <name type="scientific">Rhododendron williamsianum</name>
    <dbReference type="NCBI Taxonomy" id="262921"/>
    <lineage>
        <taxon>Eukaryota</taxon>
        <taxon>Viridiplantae</taxon>
        <taxon>Streptophyta</taxon>
        <taxon>Embryophyta</taxon>
        <taxon>Tracheophyta</taxon>
        <taxon>Spermatophyta</taxon>
        <taxon>Magnoliopsida</taxon>
        <taxon>eudicotyledons</taxon>
        <taxon>Gunneridae</taxon>
        <taxon>Pentapetalae</taxon>
        <taxon>asterids</taxon>
        <taxon>Ericales</taxon>
        <taxon>Ericaceae</taxon>
        <taxon>Ericoideae</taxon>
        <taxon>Rhodoreae</taxon>
        <taxon>Rhododendron</taxon>
    </lineage>
</organism>
<proteinExistence type="predicted"/>
<dbReference type="GO" id="GO:0004805">
    <property type="term" value="F:trehalose-phosphatase activity"/>
    <property type="evidence" value="ECO:0007669"/>
    <property type="project" value="UniProtKB-EC"/>
</dbReference>
<evidence type="ECO:0000256" key="2">
    <source>
        <dbReference type="ARBA" id="ARBA00001968"/>
    </source>
</evidence>
<evidence type="ECO:0000256" key="3">
    <source>
        <dbReference type="ARBA" id="ARBA00022801"/>
    </source>
</evidence>
<dbReference type="SUPFAM" id="SSF56784">
    <property type="entry name" value="HAD-like"/>
    <property type="match status" value="1"/>
</dbReference>
<evidence type="ECO:0008006" key="7">
    <source>
        <dbReference type="Google" id="ProtNLM"/>
    </source>
</evidence>
<dbReference type="GO" id="GO:0005992">
    <property type="term" value="P:trehalose biosynthetic process"/>
    <property type="evidence" value="ECO:0007669"/>
    <property type="project" value="InterPro"/>
</dbReference>
<sequence>MNERTNDNKKLRVQMRSAVREVAKRFPTAVISGRCRDKVRTNRNSLLQDLSPYRNVYINHNDGISNSHQSVVYEFVKLDEVYYAGSHGMDIRGPPPPQQQQLNSYDGKYQTCRALDKMDFALLHEKVQSLLGKYPQFHLTRGKKVMEIRPSIKWNKGHALEYLLDTLGFMGSDNVFPIHIGDDRTDEDAFKVSQLGSLSYPYRIGDIPFPDLGNFHYKIAKNHIDFHLLTLVCFDGKPILQVLKSKGLGHPIIVSSVPRDTMASHSLRDPSEVLSFLRRLARWTENSSY</sequence>
<comment type="cofactor">
    <cofactor evidence="2">
        <name>a divalent metal cation</name>
        <dbReference type="ChEBI" id="CHEBI:60240"/>
    </cofactor>
</comment>
<dbReference type="InterPro" id="IPR003337">
    <property type="entry name" value="Trehalose_PPase"/>
</dbReference>